<keyword evidence="2" id="KW-0812">Transmembrane</keyword>
<feature type="transmembrane region" description="Helical" evidence="2">
    <location>
        <begin position="27"/>
        <end position="47"/>
    </location>
</feature>
<evidence type="ECO:0000256" key="1">
    <source>
        <dbReference type="SAM" id="Coils"/>
    </source>
</evidence>
<name>A0A1C1C6E8_9EURO</name>
<dbReference type="EMBL" id="LGRB01000021">
    <property type="protein sequence ID" value="OCT44090.1"/>
    <property type="molecule type" value="Genomic_DNA"/>
</dbReference>
<evidence type="ECO:0000313" key="4">
    <source>
        <dbReference type="Proteomes" id="UP000094526"/>
    </source>
</evidence>
<sequence>MPPRRSRNGNHARTTAFGRKYPNLQRALLLSCEASPFLLLATIAAGAGIWKRPMWQRAILWRLALWSFLSRWLLVGFAITTSWNDWGREDRQERDEERDEEHRNQVRRELQEQLERNQNHDRIWQEAQQQLERQQERLRQLQDMEQRRIRIQDQLLNHMQDEPHEDAEHGED</sequence>
<dbReference type="Proteomes" id="UP000094526">
    <property type="component" value="Unassembled WGS sequence"/>
</dbReference>
<organism evidence="3 4">
    <name type="scientific">Cladophialophora carrionii</name>
    <dbReference type="NCBI Taxonomy" id="86049"/>
    <lineage>
        <taxon>Eukaryota</taxon>
        <taxon>Fungi</taxon>
        <taxon>Dikarya</taxon>
        <taxon>Ascomycota</taxon>
        <taxon>Pezizomycotina</taxon>
        <taxon>Eurotiomycetes</taxon>
        <taxon>Chaetothyriomycetidae</taxon>
        <taxon>Chaetothyriales</taxon>
        <taxon>Herpotrichiellaceae</taxon>
        <taxon>Cladophialophora</taxon>
    </lineage>
</organism>
<feature type="coiled-coil region" evidence="1">
    <location>
        <begin position="96"/>
        <end position="161"/>
    </location>
</feature>
<dbReference type="VEuPathDB" id="FungiDB:CLCR_00723"/>
<feature type="transmembrane region" description="Helical" evidence="2">
    <location>
        <begin position="59"/>
        <end position="79"/>
    </location>
</feature>
<dbReference type="OrthoDB" id="4113977at2759"/>
<protein>
    <submittedName>
        <fullName evidence="3">Uncharacterized protein</fullName>
    </submittedName>
</protein>
<accession>A0A1C1C6E8</accession>
<gene>
    <name evidence="3" type="ORF">CLCR_00723</name>
</gene>
<dbReference type="VEuPathDB" id="FungiDB:G647_01029"/>
<comment type="caution">
    <text evidence="3">The sequence shown here is derived from an EMBL/GenBank/DDBJ whole genome shotgun (WGS) entry which is preliminary data.</text>
</comment>
<keyword evidence="2" id="KW-1133">Transmembrane helix</keyword>
<keyword evidence="2" id="KW-0472">Membrane</keyword>
<proteinExistence type="predicted"/>
<dbReference type="AlphaFoldDB" id="A0A1C1C6E8"/>
<reference evidence="4" key="1">
    <citation type="submission" date="2015-07" db="EMBL/GenBank/DDBJ databases">
        <authorList>
            <person name="Teixeira M.M."/>
            <person name="Souza R.C."/>
            <person name="Almeida L.G."/>
            <person name="Vicente V.A."/>
            <person name="de Hoog S."/>
            <person name="Bocca A.L."/>
            <person name="de Almeida S.R."/>
            <person name="Vasconcelos A.T."/>
            <person name="Felipe M.S."/>
        </authorList>
    </citation>
    <scope>NUCLEOTIDE SEQUENCE [LARGE SCALE GENOMIC DNA]</scope>
    <source>
        <strain evidence="4">KSF</strain>
    </source>
</reference>
<keyword evidence="1" id="KW-0175">Coiled coil</keyword>
<evidence type="ECO:0000256" key="2">
    <source>
        <dbReference type="SAM" id="Phobius"/>
    </source>
</evidence>
<keyword evidence="4" id="KW-1185">Reference proteome</keyword>
<evidence type="ECO:0000313" key="3">
    <source>
        <dbReference type="EMBL" id="OCT44090.1"/>
    </source>
</evidence>